<evidence type="ECO:0000256" key="7">
    <source>
        <dbReference type="ARBA" id="ARBA00034142"/>
    </source>
</evidence>
<evidence type="ECO:0000256" key="8">
    <source>
        <dbReference type="SAM" id="Coils"/>
    </source>
</evidence>
<dbReference type="PANTHER" id="PTHR15504">
    <property type="entry name" value="NASOPHARYNGEAL EPITHELIUM SPECIFIC PROTEIN 1"/>
    <property type="match status" value="1"/>
</dbReference>
<keyword evidence="11" id="KW-1185">Reference proteome</keyword>
<keyword evidence="5" id="KW-0966">Cell projection</keyword>
<name>A0ABD0P2U7_CIRMR</name>
<sequence length="74" mass="9259">AQQELIEKEREKEKERHLKIQRHAEAVRQQVRERETLTVTQRRELFREGERLEEEARNRRARLDEIKEKKLREL</sequence>
<feature type="domain" description="Trichohyalin-plectin-homology" evidence="9">
    <location>
        <begin position="1"/>
        <end position="73"/>
    </location>
</feature>
<dbReference type="InterPro" id="IPR033253">
    <property type="entry name" value="CFAP45"/>
</dbReference>
<reference evidence="10 11" key="1">
    <citation type="submission" date="2024-05" db="EMBL/GenBank/DDBJ databases">
        <title>Genome sequencing and assembly of Indian major carp, Cirrhinus mrigala (Hamilton, 1822).</title>
        <authorList>
            <person name="Mohindra V."/>
            <person name="Chowdhury L.M."/>
            <person name="Lal K."/>
            <person name="Jena J.K."/>
        </authorList>
    </citation>
    <scope>NUCLEOTIDE SEQUENCE [LARGE SCALE GENOMIC DNA]</scope>
    <source>
        <strain evidence="10">CM1030</strain>
        <tissue evidence="10">Blood</tissue>
    </source>
</reference>
<keyword evidence="4" id="KW-0969">Cilium</keyword>
<keyword evidence="3 8" id="KW-0175">Coiled coil</keyword>
<protein>
    <recommendedName>
        <fullName evidence="7">Cilia- and flagella-associated protein 45</fullName>
    </recommendedName>
</protein>
<comment type="similarity">
    <text evidence="6">Belongs to the CFAP45 family.</text>
</comment>
<feature type="coiled-coil region" evidence="8">
    <location>
        <begin position="42"/>
        <end position="73"/>
    </location>
</feature>
<evidence type="ECO:0000256" key="4">
    <source>
        <dbReference type="ARBA" id="ARBA00023069"/>
    </source>
</evidence>
<gene>
    <name evidence="10" type="ORF">M9458_036527</name>
</gene>
<evidence type="ECO:0000256" key="1">
    <source>
        <dbReference type="ARBA" id="ARBA00004230"/>
    </source>
</evidence>
<evidence type="ECO:0000256" key="3">
    <source>
        <dbReference type="ARBA" id="ARBA00023054"/>
    </source>
</evidence>
<dbReference type="Proteomes" id="UP001529510">
    <property type="component" value="Unassembled WGS sequence"/>
</dbReference>
<evidence type="ECO:0000313" key="11">
    <source>
        <dbReference type="Proteomes" id="UP001529510"/>
    </source>
</evidence>
<dbReference type="AlphaFoldDB" id="A0ABD0P2U7"/>
<evidence type="ECO:0000259" key="9">
    <source>
        <dbReference type="Pfam" id="PF13868"/>
    </source>
</evidence>
<keyword evidence="2" id="KW-0282">Flagellum</keyword>
<proteinExistence type="inferred from homology"/>
<dbReference type="PANTHER" id="PTHR15504:SF0">
    <property type="entry name" value="CILIA- AND FLAGELLA-ASSOCIATED PROTEIN 45"/>
    <property type="match status" value="1"/>
</dbReference>
<dbReference type="GO" id="GO:0031514">
    <property type="term" value="C:motile cilium"/>
    <property type="evidence" value="ECO:0007669"/>
    <property type="project" value="UniProtKB-SubCell"/>
</dbReference>
<evidence type="ECO:0000256" key="6">
    <source>
        <dbReference type="ARBA" id="ARBA00034116"/>
    </source>
</evidence>
<evidence type="ECO:0000256" key="5">
    <source>
        <dbReference type="ARBA" id="ARBA00023273"/>
    </source>
</evidence>
<accession>A0ABD0P2U7</accession>
<comment type="caution">
    <text evidence="10">The sequence shown here is derived from an EMBL/GenBank/DDBJ whole genome shotgun (WGS) entry which is preliminary data.</text>
</comment>
<dbReference type="EMBL" id="JAMKFB020000018">
    <property type="protein sequence ID" value="KAL0168305.1"/>
    <property type="molecule type" value="Genomic_DNA"/>
</dbReference>
<dbReference type="InterPro" id="IPR043597">
    <property type="entry name" value="TPH_dom"/>
</dbReference>
<feature type="non-terminal residue" evidence="10">
    <location>
        <position position="1"/>
    </location>
</feature>
<evidence type="ECO:0000256" key="2">
    <source>
        <dbReference type="ARBA" id="ARBA00022846"/>
    </source>
</evidence>
<feature type="non-terminal residue" evidence="10">
    <location>
        <position position="74"/>
    </location>
</feature>
<dbReference type="Pfam" id="PF13868">
    <property type="entry name" value="TPH"/>
    <property type="match status" value="1"/>
</dbReference>
<evidence type="ECO:0000313" key="10">
    <source>
        <dbReference type="EMBL" id="KAL0168305.1"/>
    </source>
</evidence>
<comment type="subcellular location">
    <subcellularLocation>
        <location evidence="1">Cell projection</location>
        <location evidence="1">Cilium</location>
        <location evidence="1">Flagellum</location>
    </subcellularLocation>
</comment>
<organism evidence="10 11">
    <name type="scientific">Cirrhinus mrigala</name>
    <name type="common">Mrigala</name>
    <dbReference type="NCBI Taxonomy" id="683832"/>
    <lineage>
        <taxon>Eukaryota</taxon>
        <taxon>Metazoa</taxon>
        <taxon>Chordata</taxon>
        <taxon>Craniata</taxon>
        <taxon>Vertebrata</taxon>
        <taxon>Euteleostomi</taxon>
        <taxon>Actinopterygii</taxon>
        <taxon>Neopterygii</taxon>
        <taxon>Teleostei</taxon>
        <taxon>Ostariophysi</taxon>
        <taxon>Cypriniformes</taxon>
        <taxon>Cyprinidae</taxon>
        <taxon>Labeoninae</taxon>
        <taxon>Labeonini</taxon>
        <taxon>Cirrhinus</taxon>
    </lineage>
</organism>